<comment type="similarity">
    <text evidence="8 9">Belongs to the TRAP transporter small permease family.</text>
</comment>
<dbReference type="STRING" id="996342.SAMN05443551_1939"/>
<keyword evidence="6 9" id="KW-1133">Transmembrane helix</keyword>
<dbReference type="EMBL" id="FQXC01000002">
    <property type="protein sequence ID" value="SHH31320.1"/>
    <property type="molecule type" value="Genomic_DNA"/>
</dbReference>
<evidence type="ECO:0000256" key="3">
    <source>
        <dbReference type="ARBA" id="ARBA00022475"/>
    </source>
</evidence>
<comment type="subunit">
    <text evidence="9">The complex comprises the extracytoplasmic solute receptor protein and the two transmembrane proteins.</text>
</comment>
<keyword evidence="7 9" id="KW-0472">Membrane</keyword>
<evidence type="ECO:0000256" key="9">
    <source>
        <dbReference type="RuleBase" id="RU369079"/>
    </source>
</evidence>
<evidence type="ECO:0000313" key="12">
    <source>
        <dbReference type="Proteomes" id="UP000184221"/>
    </source>
</evidence>
<proteinExistence type="inferred from homology"/>
<organism evidence="11 12">
    <name type="scientific">Marivita hallyeonensis</name>
    <dbReference type="NCBI Taxonomy" id="996342"/>
    <lineage>
        <taxon>Bacteria</taxon>
        <taxon>Pseudomonadati</taxon>
        <taxon>Pseudomonadota</taxon>
        <taxon>Alphaproteobacteria</taxon>
        <taxon>Rhodobacterales</taxon>
        <taxon>Roseobacteraceae</taxon>
        <taxon>Marivita</taxon>
    </lineage>
</organism>
<dbReference type="GO" id="GO:0015740">
    <property type="term" value="P:C4-dicarboxylate transport"/>
    <property type="evidence" value="ECO:0007669"/>
    <property type="project" value="TreeGrafter"/>
</dbReference>
<dbReference type="InterPro" id="IPR055348">
    <property type="entry name" value="DctQ"/>
</dbReference>
<dbReference type="GO" id="GO:0022857">
    <property type="term" value="F:transmembrane transporter activity"/>
    <property type="evidence" value="ECO:0007669"/>
    <property type="project" value="UniProtKB-UniRule"/>
</dbReference>
<accession>A0A1M5RYN8</accession>
<name>A0A1M5RYN8_9RHOB</name>
<dbReference type="PANTHER" id="PTHR35011">
    <property type="entry name" value="2,3-DIKETO-L-GULONATE TRAP TRANSPORTER SMALL PERMEASE PROTEIN YIAM"/>
    <property type="match status" value="1"/>
</dbReference>
<evidence type="ECO:0000256" key="7">
    <source>
        <dbReference type="ARBA" id="ARBA00023136"/>
    </source>
</evidence>
<keyword evidence="3" id="KW-1003">Cell membrane</keyword>
<gene>
    <name evidence="11" type="ORF">SAMN05443551_1939</name>
</gene>
<evidence type="ECO:0000256" key="4">
    <source>
        <dbReference type="ARBA" id="ARBA00022519"/>
    </source>
</evidence>
<protein>
    <recommendedName>
        <fullName evidence="9">TRAP transporter small permease protein</fullName>
    </recommendedName>
</protein>
<dbReference type="Pfam" id="PF04290">
    <property type="entry name" value="DctQ"/>
    <property type="match status" value="1"/>
</dbReference>
<reference evidence="11 12" key="1">
    <citation type="submission" date="2016-11" db="EMBL/GenBank/DDBJ databases">
        <authorList>
            <person name="Jaros S."/>
            <person name="Januszkiewicz K."/>
            <person name="Wedrychowicz H."/>
        </authorList>
    </citation>
    <scope>NUCLEOTIDE SEQUENCE [LARGE SCALE GENOMIC DNA]</scope>
    <source>
        <strain evidence="11 12">DSM 29431</strain>
    </source>
</reference>
<feature type="transmembrane region" description="Helical" evidence="9">
    <location>
        <begin position="59"/>
        <end position="77"/>
    </location>
</feature>
<evidence type="ECO:0000313" key="11">
    <source>
        <dbReference type="EMBL" id="SHH31320.1"/>
    </source>
</evidence>
<keyword evidence="12" id="KW-1185">Reference proteome</keyword>
<comment type="function">
    <text evidence="9">Part of the tripartite ATP-independent periplasmic (TRAP) transport system.</text>
</comment>
<evidence type="ECO:0000256" key="2">
    <source>
        <dbReference type="ARBA" id="ARBA00022448"/>
    </source>
</evidence>
<evidence type="ECO:0000256" key="6">
    <source>
        <dbReference type="ARBA" id="ARBA00022989"/>
    </source>
</evidence>
<dbReference type="GO" id="GO:0005886">
    <property type="term" value="C:plasma membrane"/>
    <property type="evidence" value="ECO:0007669"/>
    <property type="project" value="UniProtKB-SubCell"/>
</dbReference>
<feature type="transmembrane region" description="Helical" evidence="9">
    <location>
        <begin position="98"/>
        <end position="118"/>
    </location>
</feature>
<feature type="transmembrane region" description="Helical" evidence="9">
    <location>
        <begin position="138"/>
        <end position="156"/>
    </location>
</feature>
<evidence type="ECO:0000256" key="5">
    <source>
        <dbReference type="ARBA" id="ARBA00022692"/>
    </source>
</evidence>
<comment type="subcellular location">
    <subcellularLocation>
        <location evidence="1 9">Cell inner membrane</location>
        <topology evidence="1 9">Multi-pass membrane protein</topology>
    </subcellularLocation>
</comment>
<keyword evidence="4 9" id="KW-0997">Cell inner membrane</keyword>
<feature type="domain" description="Tripartite ATP-independent periplasmic transporters DctQ component" evidence="10">
    <location>
        <begin position="37"/>
        <end position="165"/>
    </location>
</feature>
<dbReference type="AlphaFoldDB" id="A0A1M5RYN8"/>
<evidence type="ECO:0000259" key="10">
    <source>
        <dbReference type="Pfam" id="PF04290"/>
    </source>
</evidence>
<sequence>MRAASGPSVRGLHMSVITQVSRLACVIGAVLMAATGAMLTYEVIARYFFIKPTIWAAELSQMCLVWGCLLAMPYLLTLRRHITVNAVTSLLPKTGQRLCAYIALIVVIVFSAIVAFWGFDIFYTSFERGRTTGSILNLPIWISEASVPVGFGLLALQGVVELVRLRDTDNASLGATHE</sequence>
<evidence type="ECO:0000256" key="8">
    <source>
        <dbReference type="ARBA" id="ARBA00038436"/>
    </source>
</evidence>
<keyword evidence="5 9" id="KW-0812">Transmembrane</keyword>
<dbReference type="Proteomes" id="UP000184221">
    <property type="component" value="Unassembled WGS sequence"/>
</dbReference>
<keyword evidence="2 9" id="KW-0813">Transport</keyword>
<evidence type="ECO:0000256" key="1">
    <source>
        <dbReference type="ARBA" id="ARBA00004429"/>
    </source>
</evidence>
<dbReference type="InterPro" id="IPR007387">
    <property type="entry name" value="TRAP_DctQ"/>
</dbReference>
<feature type="transmembrane region" description="Helical" evidence="9">
    <location>
        <begin position="20"/>
        <end position="39"/>
    </location>
</feature>
<dbReference type="PANTHER" id="PTHR35011:SF10">
    <property type="entry name" value="TRAP TRANSPORTER SMALL PERMEASE PROTEIN"/>
    <property type="match status" value="1"/>
</dbReference>